<gene>
    <name evidence="1" type="ORF">H8D24_07555</name>
</gene>
<sequence>MSKNSFGNGIWIVLTTLSLSIASHSVVLAEGAINTGATSPSPYPQKEEIPADIWSTLSSPFDPINNGPGFMPQPVREIMQPMAEVVSPPLAAPVQIPVMVQPQPQPQMPLPPQQTISYEMPPQEKAVAKYPEEYWNCLLNNLQGLGSDVAAKLITRACQKKHPKQ</sequence>
<comment type="caution">
    <text evidence="1">The sequence shown here is derived from an EMBL/GenBank/DDBJ whole genome shotgun (WGS) entry which is preliminary data.</text>
</comment>
<protein>
    <submittedName>
        <fullName evidence="1">Uncharacterized protein</fullName>
    </submittedName>
</protein>
<dbReference type="Proteomes" id="UP000654401">
    <property type="component" value="Unassembled WGS sequence"/>
</dbReference>
<dbReference type="EMBL" id="JACNFK010000035">
    <property type="protein sequence ID" value="MBC8520245.1"/>
    <property type="molecule type" value="Genomic_DNA"/>
</dbReference>
<evidence type="ECO:0000313" key="2">
    <source>
        <dbReference type="Proteomes" id="UP000654401"/>
    </source>
</evidence>
<reference evidence="1 2" key="1">
    <citation type="submission" date="2020-08" db="EMBL/GenBank/DDBJ databases">
        <title>Bridging the membrane lipid divide: bacteria of the FCB group superphylum have the potential to synthesize archaeal ether lipids.</title>
        <authorList>
            <person name="Villanueva L."/>
            <person name="Von Meijenfeldt F.A.B."/>
            <person name="Westbye A.B."/>
            <person name="Yadav S."/>
            <person name="Hopmans E.C."/>
            <person name="Dutilh B.E."/>
            <person name="Sinninghe Damste J.S."/>
        </authorList>
    </citation>
    <scope>NUCLEOTIDE SEQUENCE [LARGE SCALE GENOMIC DNA]</scope>
    <source>
        <strain evidence="1">NIOZ-UU100</strain>
    </source>
</reference>
<organism evidence="1 2">
    <name type="scientific">Candidatus Thiopontia autotrophica</name>
    <dbReference type="NCBI Taxonomy" id="2841688"/>
    <lineage>
        <taxon>Bacteria</taxon>
        <taxon>Pseudomonadati</taxon>
        <taxon>Pseudomonadota</taxon>
        <taxon>Gammaproteobacteria</taxon>
        <taxon>Candidatus Thiopontia</taxon>
    </lineage>
</organism>
<dbReference type="AlphaFoldDB" id="A0A8J6TW98"/>
<name>A0A8J6TW98_9GAMM</name>
<proteinExistence type="predicted"/>
<accession>A0A8J6TW98</accession>
<evidence type="ECO:0000313" key="1">
    <source>
        <dbReference type="EMBL" id="MBC8520245.1"/>
    </source>
</evidence>